<dbReference type="GO" id="GO:0016020">
    <property type="term" value="C:membrane"/>
    <property type="evidence" value="ECO:0007669"/>
    <property type="project" value="UniProtKB-SubCell"/>
</dbReference>
<dbReference type="FunFam" id="3.40.50.720:FF:000410">
    <property type="entry name" value="Peroxisomal multifunctional beta-oxidation protein"/>
    <property type="match status" value="1"/>
</dbReference>
<dbReference type="UniPathway" id="UPA00659"/>
<comment type="similarity">
    <text evidence="4">Belongs to the short-chain dehydrogenases/reductases (SDR) family.</text>
</comment>
<gene>
    <name evidence="17" type="ORF">EUX98_g3901</name>
</gene>
<dbReference type="InterPro" id="IPR036291">
    <property type="entry name" value="NAD(P)-bd_dom_sf"/>
</dbReference>
<evidence type="ECO:0000256" key="9">
    <source>
        <dbReference type="ARBA" id="ARBA00023002"/>
    </source>
</evidence>
<dbReference type="InterPro" id="IPR029069">
    <property type="entry name" value="HotDog_dom_sf"/>
</dbReference>
<dbReference type="InterPro" id="IPR020904">
    <property type="entry name" value="Sc_DH/Rdtase_CS"/>
</dbReference>
<dbReference type="EMBL" id="SGPM01000087">
    <property type="protein sequence ID" value="THH30283.1"/>
    <property type="molecule type" value="Genomic_DNA"/>
</dbReference>
<dbReference type="SUPFAM" id="SSF51735">
    <property type="entry name" value="NAD(P)-binding Rossmann-fold domains"/>
    <property type="match status" value="2"/>
</dbReference>
<protein>
    <recommendedName>
        <fullName evidence="16">Ketoreductase domain-containing protein</fullName>
    </recommendedName>
</protein>
<keyword evidence="7" id="KW-0521">NADP</keyword>
<evidence type="ECO:0000256" key="8">
    <source>
        <dbReference type="ARBA" id="ARBA00022989"/>
    </source>
</evidence>
<evidence type="ECO:0000256" key="11">
    <source>
        <dbReference type="ARBA" id="ARBA00023136"/>
    </source>
</evidence>
<keyword evidence="11 15" id="KW-0472">Membrane</keyword>
<keyword evidence="12" id="KW-0576">Peroxisome</keyword>
<dbReference type="Gene3D" id="3.10.129.10">
    <property type="entry name" value="Hotdog Thioesterase"/>
    <property type="match status" value="2"/>
</dbReference>
<dbReference type="InterPro" id="IPR057326">
    <property type="entry name" value="KR_dom"/>
</dbReference>
<comment type="pathway">
    <text evidence="3">Lipid metabolism; fatty acid beta-oxidation.</text>
</comment>
<dbReference type="PRINTS" id="PR00080">
    <property type="entry name" value="SDRFAMILY"/>
</dbReference>
<dbReference type="PANTHER" id="PTHR45024">
    <property type="entry name" value="DEHYDROGENASES, SHORT CHAIN"/>
    <property type="match status" value="1"/>
</dbReference>
<keyword evidence="13" id="KW-0413">Isomerase</keyword>
<evidence type="ECO:0000313" key="17">
    <source>
        <dbReference type="EMBL" id="THH30283.1"/>
    </source>
</evidence>
<evidence type="ECO:0000256" key="3">
    <source>
        <dbReference type="ARBA" id="ARBA00005005"/>
    </source>
</evidence>
<feature type="domain" description="Ketoreductase" evidence="16">
    <location>
        <begin position="1148"/>
        <end position="1338"/>
    </location>
</feature>
<evidence type="ECO:0000256" key="2">
    <source>
        <dbReference type="ARBA" id="ARBA00004275"/>
    </source>
</evidence>
<comment type="subcellular location">
    <subcellularLocation>
        <location evidence="1">Membrane</location>
        <topology evidence="1">Multi-pass membrane protein</topology>
    </subcellularLocation>
    <subcellularLocation>
        <location evidence="2">Peroxisome</location>
    </subcellularLocation>
</comment>
<evidence type="ECO:0000256" key="5">
    <source>
        <dbReference type="ARBA" id="ARBA00022692"/>
    </source>
</evidence>
<evidence type="ECO:0000256" key="6">
    <source>
        <dbReference type="ARBA" id="ARBA00022832"/>
    </source>
</evidence>
<feature type="transmembrane region" description="Helical" evidence="15">
    <location>
        <begin position="174"/>
        <end position="194"/>
    </location>
</feature>
<dbReference type="GO" id="GO:0004300">
    <property type="term" value="F:enoyl-CoA hydratase activity"/>
    <property type="evidence" value="ECO:0007669"/>
    <property type="project" value="UniProtKB-ARBA"/>
</dbReference>
<feature type="transmembrane region" description="Helical" evidence="15">
    <location>
        <begin position="73"/>
        <end position="91"/>
    </location>
</feature>
<keyword evidence="9" id="KW-0560">Oxidoreductase</keyword>
<feature type="transmembrane region" description="Helical" evidence="15">
    <location>
        <begin position="423"/>
        <end position="443"/>
    </location>
</feature>
<feature type="transmembrane region" description="Helical" evidence="15">
    <location>
        <begin position="97"/>
        <end position="122"/>
    </location>
</feature>
<dbReference type="InterPro" id="IPR002539">
    <property type="entry name" value="MaoC-like_dom"/>
</dbReference>
<feature type="transmembrane region" description="Helical" evidence="15">
    <location>
        <begin position="391"/>
        <end position="411"/>
    </location>
</feature>
<dbReference type="InterPro" id="IPR006153">
    <property type="entry name" value="Cation/H_exchanger_TM"/>
</dbReference>
<keyword evidence="6" id="KW-0276">Fatty acid metabolism</keyword>
<feature type="transmembrane region" description="Helical" evidence="15">
    <location>
        <begin position="356"/>
        <end position="379"/>
    </location>
</feature>
<dbReference type="GO" id="GO:0016491">
    <property type="term" value="F:oxidoreductase activity"/>
    <property type="evidence" value="ECO:0007669"/>
    <property type="project" value="UniProtKB-KW"/>
</dbReference>
<dbReference type="Gene3D" id="1.10.287.4290">
    <property type="match status" value="1"/>
</dbReference>
<dbReference type="GO" id="GO:0016853">
    <property type="term" value="F:isomerase activity"/>
    <property type="evidence" value="ECO:0007669"/>
    <property type="project" value="UniProtKB-KW"/>
</dbReference>
<dbReference type="Pfam" id="PF00999">
    <property type="entry name" value="Na_H_Exchanger"/>
    <property type="match status" value="1"/>
</dbReference>
<dbReference type="Proteomes" id="UP000308730">
    <property type="component" value="Unassembled WGS sequence"/>
</dbReference>
<dbReference type="InterPro" id="IPR002347">
    <property type="entry name" value="SDR_fam"/>
</dbReference>
<dbReference type="InterPro" id="IPR051687">
    <property type="entry name" value="Peroxisomal_Beta-Oxidation"/>
</dbReference>
<keyword evidence="18" id="KW-1185">Reference proteome</keyword>
<dbReference type="CDD" id="cd03448">
    <property type="entry name" value="HDE_HSD"/>
    <property type="match status" value="1"/>
</dbReference>
<accession>A0A4V3XIS2</accession>
<feature type="transmembrane region" description="Helical" evidence="15">
    <location>
        <begin position="281"/>
        <end position="312"/>
    </location>
</feature>
<evidence type="ECO:0000256" key="7">
    <source>
        <dbReference type="ARBA" id="ARBA00022857"/>
    </source>
</evidence>
<keyword evidence="8 15" id="KW-1133">Transmembrane helix</keyword>
<dbReference type="GO" id="GO:0006635">
    <property type="term" value="P:fatty acid beta-oxidation"/>
    <property type="evidence" value="ECO:0007669"/>
    <property type="project" value="UniProtKB-UniPathway"/>
</dbReference>
<name>A0A4V3XIS2_9APHY</name>
<evidence type="ECO:0000256" key="1">
    <source>
        <dbReference type="ARBA" id="ARBA00004141"/>
    </source>
</evidence>
<dbReference type="PANTHER" id="PTHR45024:SF2">
    <property type="entry name" value="SCP2 DOMAIN-CONTAINING PROTEIN"/>
    <property type="match status" value="1"/>
</dbReference>
<feature type="transmembrane region" description="Helical" evidence="15">
    <location>
        <begin position="44"/>
        <end position="61"/>
    </location>
</feature>
<dbReference type="GO" id="GO:1902600">
    <property type="term" value="P:proton transmembrane transport"/>
    <property type="evidence" value="ECO:0007669"/>
    <property type="project" value="InterPro"/>
</dbReference>
<dbReference type="GO" id="GO:0015297">
    <property type="term" value="F:antiporter activity"/>
    <property type="evidence" value="ECO:0007669"/>
    <property type="project" value="InterPro"/>
</dbReference>
<dbReference type="CDD" id="cd05353">
    <property type="entry name" value="hydroxyacyl-CoA-like_DH_SDR_c-like"/>
    <property type="match status" value="1"/>
</dbReference>
<dbReference type="PRINTS" id="PR00081">
    <property type="entry name" value="GDHRDH"/>
</dbReference>
<keyword evidence="10" id="KW-0443">Lipid metabolism</keyword>
<feature type="transmembrane region" description="Helical" evidence="15">
    <location>
        <begin position="318"/>
        <end position="344"/>
    </location>
</feature>
<evidence type="ECO:0000259" key="16">
    <source>
        <dbReference type="SMART" id="SM00822"/>
    </source>
</evidence>
<dbReference type="InterPro" id="IPR038770">
    <property type="entry name" value="Na+/solute_symporter_sf"/>
</dbReference>
<proteinExistence type="inferred from homology"/>
<evidence type="ECO:0000256" key="15">
    <source>
        <dbReference type="SAM" id="Phobius"/>
    </source>
</evidence>
<feature type="transmembrane region" description="Helical" evidence="15">
    <location>
        <begin position="238"/>
        <end position="260"/>
    </location>
</feature>
<feature type="transmembrane region" description="Helical" evidence="15">
    <location>
        <begin position="206"/>
        <end position="232"/>
    </location>
</feature>
<evidence type="ECO:0000256" key="10">
    <source>
        <dbReference type="ARBA" id="ARBA00023098"/>
    </source>
</evidence>
<evidence type="ECO:0000256" key="12">
    <source>
        <dbReference type="ARBA" id="ARBA00023140"/>
    </source>
</evidence>
<dbReference type="PROSITE" id="PS00061">
    <property type="entry name" value="ADH_SHORT"/>
    <property type="match status" value="2"/>
</dbReference>
<keyword evidence="5 15" id="KW-0812">Transmembrane</keyword>
<comment type="caution">
    <text evidence="17">The sequence shown here is derived from an EMBL/GenBank/DDBJ whole genome shotgun (WGS) entry which is preliminary data.</text>
</comment>
<dbReference type="GO" id="GO:0005777">
    <property type="term" value="C:peroxisome"/>
    <property type="evidence" value="ECO:0007669"/>
    <property type="project" value="UniProtKB-SubCell"/>
</dbReference>
<sequence length="1728" mass="186190">MGAFARHFQELGSALMRRAETAAPEQAGIFAGVNPATYDPSDPIKVWIIQLIVIIAMTQLLATIGSQIRQPRVIAEVIGGVLLGPSVMGHIPGFSNAIFPTASLANLTLTANIGLVLFLFLIGLEVDVRLLKRNVRSSMAISAAGLIIPLGLGAALAIPIYHEFIDPGVKFGQFVLFVAVAIGITAFPVLCRILTATRLLDTTVGVVVLSAGVGNDVVGWILLALTVALVNSGSGLDALWILLTAAGYTIFLLFPVKWAFRWAARRSGSLENGKPTLSIMTLTMILVFFSAFFTDIIGVHPIFGGFLAGLVIPHDNGLAIAILEKIEDIVAVVFLPLYFALSGLKTNLGTLNTGKTWGYTILIIVVAFFSKFLGCFTAAKLTGFNLRESGAVGVLMSCKGLVELIVLNVGLSANILDTRTFSMFVLHALVVTFMTTPLVLWILPEKYRTRDGPILTRDLPAARDNSPQAEKDVNGLEDVFKSRFAVVLEKMEELPAVMTIMQLLRSSNPHAAAFADSSSNGHEKEKGPEIQPELSYDADFNSSRKPVSIQALRLIELTERTSDVLKSQESASLVQSDPLISVVRTFGYLNKVSVSSSLNILPFEEFPHYVAKHVKETSSQLVILPWSGSGEDVVLSSATRSSPLTPFEKLFGNQSSGRDTAVVHTQFIRRVFNETPADVALFIDHGLSESYPGHSAQRIFLPFFGGQDDRLALSFVVQLCMNPSVSATVVRFNKVDTLTPNDSIEEEKAHAHQLHALSSPHNSAFPDTIYGARDTQTRLASDTADNMLWDRFTRNFDPEVADAVNRIVFSSQSSTRPLHSILEVATAVINQYSSHSRVMVAVGRSRRMAVESHSVELRELFSERGVAVARGANVLVSDVSQAAAQKVVDEITKAGGKAVANTNNVVTDGAAIVKAAVDAFGGVTILINNAGILRDKGFRNMTDQEFDAVQAVHLRGAYSVSKAVWPIFRKQKFGRIVNTTSAAGLYGNFGQTNYSAAKMGLVAFTKTLAREGAKYGIKTIAIAPIAASPMTETVMPPELLAQFKPDMVAPFVLAVTHPDGPDANGKVYEVGAGYCAEIRWERSKGAIMKPDASFTPSAVKANWAKITDFTDADHPAGLEDFNPQAILEVALKVPTNVQSSPEVRFDGKTVIITGAGQGLGRAYALMFSRLGANVVVNDVSEKGANAVVSEITDAGGKAAAAVTTAEDGEGIVKVALEKFGGVHVLIANAGILRDKSFTSMTDAEWDAVMAVHLKGTYKCVKAVWPIFLKQKYGRIVTTASQVGIYGNFGQANYSTAKAAILGFSRALSFEGRKYNILVNTIAPSAGTAMTSTIWPQEMVDAFKPDYIAPIVGYLVSDANEETSGQLFEIMGGWAAQTRWQRAGGHGFPINKPLTPEDIVEKWDVIGNFDDGRATHPSTTTEAFEQMAENFANKVGSSAHADPEDSELVAKAKQVPIEPQTFSYTEKDIILYNLSIGATEQELQWTFENSEDFAALPTFGVIPQFETSFTIPLDWLPNYNPAKLLHGEQYLAIKAPIPLSGETINEARILEVLDKGKAAAVTTVVETKDKATGKVIFENTSTVFIRGAGGFGGKRAGKGEFYAILDPDAVIEEKTLPTQAALYRLNADRNPLHILPEFAAIGGFDKPILHGLCTMGIAGKHVVKSFGQFEDIKVRFAGVVYPGETLVTEMWKEGAKVLFTTKVKERNSIVLIAAGATLTNPGGALKAKL</sequence>
<dbReference type="SUPFAM" id="SSF54637">
    <property type="entry name" value="Thioesterase/thiol ester dehydrase-isomerase"/>
    <property type="match status" value="2"/>
</dbReference>
<keyword evidence="14" id="KW-0456">Lyase</keyword>
<dbReference type="Pfam" id="PF22622">
    <property type="entry name" value="MFE-2_hydrat-2_N"/>
    <property type="match status" value="1"/>
</dbReference>
<dbReference type="OrthoDB" id="3592703at2759"/>
<reference evidence="17 18" key="1">
    <citation type="submission" date="2019-02" db="EMBL/GenBank/DDBJ databases">
        <title>Genome sequencing of the rare red list fungi Antrodiella citrinella (Flaviporus citrinellus).</title>
        <authorList>
            <person name="Buettner E."/>
            <person name="Kellner H."/>
        </authorList>
    </citation>
    <scope>NUCLEOTIDE SEQUENCE [LARGE SCALE GENOMIC DNA]</scope>
    <source>
        <strain evidence="17 18">DSM 108506</strain>
    </source>
</reference>
<dbReference type="Pfam" id="PF00106">
    <property type="entry name" value="adh_short"/>
    <property type="match status" value="2"/>
</dbReference>
<dbReference type="SMART" id="SM00822">
    <property type="entry name" value="PKS_KR"/>
    <property type="match status" value="1"/>
</dbReference>
<dbReference type="Pfam" id="PF01575">
    <property type="entry name" value="MaoC_dehydratas"/>
    <property type="match status" value="1"/>
</dbReference>
<feature type="transmembrane region" description="Helical" evidence="15">
    <location>
        <begin position="143"/>
        <end position="162"/>
    </location>
</feature>
<evidence type="ECO:0000313" key="18">
    <source>
        <dbReference type="Proteomes" id="UP000308730"/>
    </source>
</evidence>
<dbReference type="InterPro" id="IPR054357">
    <property type="entry name" value="MFE-2_N"/>
</dbReference>
<dbReference type="Gene3D" id="3.40.50.720">
    <property type="entry name" value="NAD(P)-binding Rossmann-like Domain"/>
    <property type="match status" value="2"/>
</dbReference>
<evidence type="ECO:0000256" key="13">
    <source>
        <dbReference type="ARBA" id="ARBA00023235"/>
    </source>
</evidence>
<dbReference type="Gene3D" id="1.20.1530.20">
    <property type="match status" value="1"/>
</dbReference>
<evidence type="ECO:0000256" key="4">
    <source>
        <dbReference type="ARBA" id="ARBA00006484"/>
    </source>
</evidence>
<organism evidence="17 18">
    <name type="scientific">Antrodiella citrinella</name>
    <dbReference type="NCBI Taxonomy" id="2447956"/>
    <lineage>
        <taxon>Eukaryota</taxon>
        <taxon>Fungi</taxon>
        <taxon>Dikarya</taxon>
        <taxon>Basidiomycota</taxon>
        <taxon>Agaricomycotina</taxon>
        <taxon>Agaricomycetes</taxon>
        <taxon>Polyporales</taxon>
        <taxon>Steccherinaceae</taxon>
        <taxon>Antrodiella</taxon>
    </lineage>
</organism>
<evidence type="ECO:0000256" key="14">
    <source>
        <dbReference type="ARBA" id="ARBA00023239"/>
    </source>
</evidence>